<feature type="transmembrane region" description="Helical" evidence="7">
    <location>
        <begin position="127"/>
        <end position="151"/>
    </location>
</feature>
<dbReference type="PROSITE" id="PS50929">
    <property type="entry name" value="ABC_TM1F"/>
    <property type="match status" value="1"/>
</dbReference>
<dbReference type="Pfam" id="PF00664">
    <property type="entry name" value="ABC_membrane"/>
    <property type="match status" value="1"/>
</dbReference>
<evidence type="ECO:0000256" key="6">
    <source>
        <dbReference type="ARBA" id="ARBA00023136"/>
    </source>
</evidence>
<dbReference type="SUPFAM" id="SSF52540">
    <property type="entry name" value="P-loop containing nucleoside triphosphate hydrolases"/>
    <property type="match status" value="1"/>
</dbReference>
<gene>
    <name evidence="10" type="ORF">A3H38_00035</name>
</gene>
<evidence type="ECO:0000256" key="1">
    <source>
        <dbReference type="ARBA" id="ARBA00004651"/>
    </source>
</evidence>
<comment type="subcellular location">
    <subcellularLocation>
        <location evidence="1">Cell membrane</location>
        <topology evidence="1">Multi-pass membrane protein</topology>
    </subcellularLocation>
</comment>
<dbReference type="InterPro" id="IPR003439">
    <property type="entry name" value="ABC_transporter-like_ATP-bd"/>
</dbReference>
<feature type="transmembrane region" description="Helical" evidence="7">
    <location>
        <begin position="54"/>
        <end position="73"/>
    </location>
</feature>
<protein>
    <recommendedName>
        <fullName evidence="12">ABC transporter ATP-binding protein</fullName>
    </recommendedName>
</protein>
<proteinExistence type="predicted"/>
<dbReference type="PROSITE" id="PS50893">
    <property type="entry name" value="ABC_TRANSPORTER_2"/>
    <property type="match status" value="1"/>
</dbReference>
<accession>A0A1F4R853</accession>
<dbReference type="EMBL" id="METP01000052">
    <property type="protein sequence ID" value="OGC04411.1"/>
    <property type="molecule type" value="Genomic_DNA"/>
</dbReference>
<dbReference type="Proteomes" id="UP000176938">
    <property type="component" value="Unassembled WGS sequence"/>
</dbReference>
<dbReference type="GO" id="GO:0005886">
    <property type="term" value="C:plasma membrane"/>
    <property type="evidence" value="ECO:0007669"/>
    <property type="project" value="UniProtKB-SubCell"/>
</dbReference>
<dbReference type="SMART" id="SM00382">
    <property type="entry name" value="AAA"/>
    <property type="match status" value="1"/>
</dbReference>
<dbReference type="InterPro" id="IPR011527">
    <property type="entry name" value="ABC1_TM_dom"/>
</dbReference>
<dbReference type="InterPro" id="IPR027417">
    <property type="entry name" value="P-loop_NTPase"/>
</dbReference>
<keyword evidence="6 7" id="KW-0472">Membrane</keyword>
<dbReference type="CDD" id="cd18552">
    <property type="entry name" value="ABC_6TM_MsbA_like"/>
    <property type="match status" value="1"/>
</dbReference>
<dbReference type="Pfam" id="PF00005">
    <property type="entry name" value="ABC_tran"/>
    <property type="match status" value="1"/>
</dbReference>
<evidence type="ECO:0000256" key="3">
    <source>
        <dbReference type="ARBA" id="ARBA00022741"/>
    </source>
</evidence>
<dbReference type="PANTHER" id="PTHR43394:SF1">
    <property type="entry name" value="ATP-BINDING CASSETTE SUB-FAMILY B MEMBER 10, MITOCHONDRIAL"/>
    <property type="match status" value="1"/>
</dbReference>
<keyword evidence="3" id="KW-0547">Nucleotide-binding</keyword>
<evidence type="ECO:0000259" key="8">
    <source>
        <dbReference type="PROSITE" id="PS50893"/>
    </source>
</evidence>
<dbReference type="PANTHER" id="PTHR43394">
    <property type="entry name" value="ATP-DEPENDENT PERMEASE MDL1, MITOCHONDRIAL"/>
    <property type="match status" value="1"/>
</dbReference>
<comment type="caution">
    <text evidence="10">The sequence shown here is derived from an EMBL/GenBank/DDBJ whole genome shotgun (WGS) entry which is preliminary data.</text>
</comment>
<dbReference type="InterPro" id="IPR036640">
    <property type="entry name" value="ABC1_TM_sf"/>
</dbReference>
<feature type="domain" description="ABC transporter" evidence="8">
    <location>
        <begin position="334"/>
        <end position="567"/>
    </location>
</feature>
<dbReference type="FunFam" id="3.40.50.300:FF:000218">
    <property type="entry name" value="Multidrug ABC transporter ATP-binding protein"/>
    <property type="match status" value="1"/>
</dbReference>
<dbReference type="SUPFAM" id="SSF90123">
    <property type="entry name" value="ABC transporter transmembrane region"/>
    <property type="match status" value="1"/>
</dbReference>
<dbReference type="InterPro" id="IPR017871">
    <property type="entry name" value="ABC_transporter-like_CS"/>
</dbReference>
<dbReference type="AlphaFoldDB" id="A0A1F4R853"/>
<evidence type="ECO:0000256" key="5">
    <source>
        <dbReference type="ARBA" id="ARBA00022989"/>
    </source>
</evidence>
<dbReference type="GO" id="GO:0015421">
    <property type="term" value="F:ABC-type oligopeptide transporter activity"/>
    <property type="evidence" value="ECO:0007669"/>
    <property type="project" value="TreeGrafter"/>
</dbReference>
<dbReference type="GO" id="GO:0005524">
    <property type="term" value="F:ATP binding"/>
    <property type="evidence" value="ECO:0007669"/>
    <property type="project" value="UniProtKB-KW"/>
</dbReference>
<sequence length="573" mass="64010">MKLFGRLFSYIKPYTMHVVGISLCIILVTGTTLLIAPLAGFIFDVIGRKDLLRLNLAALGMVGLFFVKGLFLYGQEYLSAFVVQKTIFNLRTKLYERLQDHSLDFFGKWHTGELISRIMTDIQTLQLTILTMFTTIIPHSLLLIGLMGYIFWLNWRLSLLTLIALPLIVQVIRIFAAEIREISEGVQQKAADITSHLQETISQIKVVKSFTMEKNEVEKFAKESEKSFHLTMRAMQILATQTPVIALLQTIAVVAVVWYGGKEIIEGNMTLPQLISFATALGIMTDPGSTLSRGYTVAQQGLASVKRIFEISDIQPSIKDAKDAKILPRIQGRVEYRNLSFAYENETVLCDINLVVEPGEVIALVGRTGAGKSTLVSLLLRFYDPAAGQILVDGYDLKKVKMESLRQQIAVVPQEINLFSGTIKDNICYGQPTASQAAIVAASQAANARQFIENLPDKYETEVGERGSKLSGGERQRIAIARAILRDPKILILDEATSSLDPETENLIHEALDRLMQNRTTFIIAHRLYTIEKANRIVVIDDGQIVEIGPHRELLAKGGLYSSLYEIQFRNKT</sequence>
<reference evidence="10 11" key="1">
    <citation type="journal article" date="2016" name="Nat. Commun.">
        <title>Thousands of microbial genomes shed light on interconnected biogeochemical processes in an aquifer system.</title>
        <authorList>
            <person name="Anantharaman K."/>
            <person name="Brown C.T."/>
            <person name="Hug L.A."/>
            <person name="Sharon I."/>
            <person name="Castelle C.J."/>
            <person name="Probst A.J."/>
            <person name="Thomas B.C."/>
            <person name="Singh A."/>
            <person name="Wilkins M.J."/>
            <person name="Karaoz U."/>
            <person name="Brodie E.L."/>
            <person name="Williams K.H."/>
            <person name="Hubbard S.S."/>
            <person name="Banfield J.F."/>
        </authorList>
    </citation>
    <scope>NUCLEOTIDE SEQUENCE [LARGE SCALE GENOMIC DNA]</scope>
</reference>
<keyword evidence="2 7" id="KW-0812">Transmembrane</keyword>
<evidence type="ECO:0000256" key="4">
    <source>
        <dbReference type="ARBA" id="ARBA00022840"/>
    </source>
</evidence>
<dbReference type="Gene3D" id="1.20.1560.10">
    <property type="entry name" value="ABC transporter type 1, transmembrane domain"/>
    <property type="match status" value="1"/>
</dbReference>
<evidence type="ECO:0000313" key="11">
    <source>
        <dbReference type="Proteomes" id="UP000176938"/>
    </source>
</evidence>
<name>A0A1F4R853_UNCSA</name>
<dbReference type="InterPro" id="IPR003593">
    <property type="entry name" value="AAA+_ATPase"/>
</dbReference>
<dbReference type="PROSITE" id="PS00211">
    <property type="entry name" value="ABC_TRANSPORTER_1"/>
    <property type="match status" value="1"/>
</dbReference>
<feature type="domain" description="ABC transmembrane type-1" evidence="9">
    <location>
        <begin position="19"/>
        <end position="300"/>
    </location>
</feature>
<keyword evidence="4" id="KW-0067">ATP-binding</keyword>
<evidence type="ECO:0008006" key="12">
    <source>
        <dbReference type="Google" id="ProtNLM"/>
    </source>
</evidence>
<evidence type="ECO:0000259" key="9">
    <source>
        <dbReference type="PROSITE" id="PS50929"/>
    </source>
</evidence>
<feature type="transmembrane region" description="Helical" evidence="7">
    <location>
        <begin position="21"/>
        <end position="42"/>
    </location>
</feature>
<feature type="transmembrane region" description="Helical" evidence="7">
    <location>
        <begin position="157"/>
        <end position="176"/>
    </location>
</feature>
<evidence type="ECO:0000256" key="2">
    <source>
        <dbReference type="ARBA" id="ARBA00022692"/>
    </source>
</evidence>
<feature type="transmembrane region" description="Helical" evidence="7">
    <location>
        <begin position="237"/>
        <end position="260"/>
    </location>
</feature>
<evidence type="ECO:0000256" key="7">
    <source>
        <dbReference type="SAM" id="Phobius"/>
    </source>
</evidence>
<dbReference type="GO" id="GO:0016887">
    <property type="term" value="F:ATP hydrolysis activity"/>
    <property type="evidence" value="ECO:0007669"/>
    <property type="project" value="InterPro"/>
</dbReference>
<keyword evidence="5 7" id="KW-1133">Transmembrane helix</keyword>
<dbReference type="InterPro" id="IPR039421">
    <property type="entry name" value="Type_1_exporter"/>
</dbReference>
<dbReference type="Gene3D" id="3.40.50.300">
    <property type="entry name" value="P-loop containing nucleotide triphosphate hydrolases"/>
    <property type="match status" value="1"/>
</dbReference>
<organism evidence="10 11">
    <name type="scientific">candidate division WOR-1 bacterium RIFCSPLOWO2_02_FULL_46_20</name>
    <dbReference type="NCBI Taxonomy" id="1802567"/>
    <lineage>
        <taxon>Bacteria</taxon>
        <taxon>Bacillati</taxon>
        <taxon>Saganbacteria</taxon>
    </lineage>
</organism>
<evidence type="ECO:0000313" key="10">
    <source>
        <dbReference type="EMBL" id="OGC04411.1"/>
    </source>
</evidence>